<dbReference type="GO" id="GO:0005789">
    <property type="term" value="C:endoplasmic reticulum membrane"/>
    <property type="evidence" value="ECO:0007669"/>
    <property type="project" value="TreeGrafter"/>
</dbReference>
<feature type="non-terminal residue" evidence="2">
    <location>
        <position position="1"/>
    </location>
</feature>
<feature type="non-terminal residue" evidence="2">
    <location>
        <position position="120"/>
    </location>
</feature>
<dbReference type="EMBL" id="JAAWVO010054850">
    <property type="protein sequence ID" value="MBN3321379.1"/>
    <property type="molecule type" value="Genomic_DNA"/>
</dbReference>
<evidence type="ECO:0000313" key="2">
    <source>
        <dbReference type="EMBL" id="MBN3321379.1"/>
    </source>
</evidence>
<protein>
    <submittedName>
        <fullName evidence="2">SELN protein</fullName>
    </submittedName>
</protein>
<evidence type="ECO:0000313" key="3">
    <source>
        <dbReference type="Proteomes" id="UP000736164"/>
    </source>
</evidence>
<feature type="compositionally biased region" description="Basic and acidic residues" evidence="1">
    <location>
        <begin position="30"/>
        <end position="45"/>
    </location>
</feature>
<name>A0A8J7TFC0_ATRSP</name>
<gene>
    <name evidence="2" type="primary">Selenon_2</name>
    <name evidence="2" type="ORF">GTO95_0014926</name>
</gene>
<dbReference type="AlphaFoldDB" id="A0A8J7TFC0"/>
<evidence type="ECO:0000256" key="1">
    <source>
        <dbReference type="SAM" id="MobiDB-lite"/>
    </source>
</evidence>
<comment type="caution">
    <text evidence="2">The sequence shown here is derived from an EMBL/GenBank/DDBJ whole genome shotgun (WGS) entry which is preliminary data.</text>
</comment>
<reference evidence="2" key="1">
    <citation type="journal article" date="2021" name="Cell">
        <title>Tracing the genetic footprints of vertebrate landing in non-teleost ray-finned fishes.</title>
        <authorList>
            <person name="Bi X."/>
            <person name="Wang K."/>
            <person name="Yang L."/>
            <person name="Pan H."/>
            <person name="Jiang H."/>
            <person name="Wei Q."/>
            <person name="Fang M."/>
            <person name="Yu H."/>
            <person name="Zhu C."/>
            <person name="Cai Y."/>
            <person name="He Y."/>
            <person name="Gan X."/>
            <person name="Zeng H."/>
            <person name="Yu D."/>
            <person name="Zhu Y."/>
            <person name="Jiang H."/>
            <person name="Qiu Q."/>
            <person name="Yang H."/>
            <person name="Zhang Y.E."/>
            <person name="Wang W."/>
            <person name="Zhu M."/>
            <person name="He S."/>
            <person name="Zhang G."/>
        </authorList>
    </citation>
    <scope>NUCLEOTIDE SEQUENCE</scope>
    <source>
        <strain evidence="2">Allg_001</strain>
    </source>
</reference>
<dbReference type="GO" id="GO:0055074">
    <property type="term" value="P:calcium ion homeostasis"/>
    <property type="evidence" value="ECO:0007669"/>
    <property type="project" value="TreeGrafter"/>
</dbReference>
<accession>A0A8J7TFC0</accession>
<dbReference type="PANTHER" id="PTHR16213:SF78">
    <property type="entry name" value="SELENOPROTEIN N"/>
    <property type="match status" value="1"/>
</dbReference>
<dbReference type="PANTHER" id="PTHR16213">
    <property type="entry name" value="SELENOPROTEIN N"/>
    <property type="match status" value="1"/>
</dbReference>
<sequence>MLRWAGRSRRMEGVGELGDDTDTPTLEQLHTADMRPESRVGVCRRESSGRTLRETVLESSPSFISSWSLVKELEELRDDPQNPGLAQLAALHLEKYNFPVEMMICLPNGTVVSEPCPLVP</sequence>
<organism evidence="2 3">
    <name type="scientific">Atractosteus spatula</name>
    <name type="common">Alligator gar</name>
    <name type="synonym">Lepisosteus spatula</name>
    <dbReference type="NCBI Taxonomy" id="7917"/>
    <lineage>
        <taxon>Eukaryota</taxon>
        <taxon>Metazoa</taxon>
        <taxon>Chordata</taxon>
        <taxon>Craniata</taxon>
        <taxon>Vertebrata</taxon>
        <taxon>Euteleostomi</taxon>
        <taxon>Actinopterygii</taxon>
        <taxon>Neopterygii</taxon>
        <taxon>Holostei</taxon>
        <taxon>Semionotiformes</taxon>
        <taxon>Lepisosteidae</taxon>
        <taxon>Atractosteus</taxon>
    </lineage>
</organism>
<dbReference type="GO" id="GO:0048741">
    <property type="term" value="P:skeletal muscle fiber development"/>
    <property type="evidence" value="ECO:0007669"/>
    <property type="project" value="TreeGrafter"/>
</dbReference>
<dbReference type="Proteomes" id="UP000736164">
    <property type="component" value="Unassembled WGS sequence"/>
</dbReference>
<proteinExistence type="predicted"/>
<keyword evidence="3" id="KW-1185">Reference proteome</keyword>
<feature type="region of interest" description="Disordered" evidence="1">
    <location>
        <begin position="1"/>
        <end position="45"/>
    </location>
</feature>